<evidence type="ECO:0000313" key="3">
    <source>
        <dbReference type="Proteomes" id="UP000282985"/>
    </source>
</evidence>
<gene>
    <name evidence="2" type="ORF">DLK05_13385</name>
</gene>
<protein>
    <submittedName>
        <fullName evidence="2">DUF2891 domain-containing protein</fullName>
    </submittedName>
</protein>
<feature type="chain" id="PRO_5019263130" evidence="1">
    <location>
        <begin position="24"/>
        <end position="366"/>
    </location>
</feature>
<evidence type="ECO:0000313" key="2">
    <source>
        <dbReference type="EMBL" id="RUT73468.1"/>
    </source>
</evidence>
<proteinExistence type="predicted"/>
<feature type="signal peptide" evidence="1">
    <location>
        <begin position="1"/>
        <end position="23"/>
    </location>
</feature>
<dbReference type="OrthoDB" id="9779797at2"/>
<dbReference type="EMBL" id="RJJX01000021">
    <property type="protein sequence ID" value="RUT73468.1"/>
    <property type="molecule type" value="Genomic_DNA"/>
</dbReference>
<keyword evidence="3" id="KW-1185">Reference proteome</keyword>
<dbReference type="InterPro" id="IPR021365">
    <property type="entry name" value="DUF2891"/>
</dbReference>
<accession>A0A434AGF3</accession>
<sequence>MRNLYLLLIFLLACTPNSNNGKANESITNKRRTIPELSLLQAEKLVRLPLHGIDTEYPNKLGQVLTADTDLKTPKELHPAFYGCFDWHSAVHGHWSLVKLLKEFPGLKESETIEYALLEHLSKENILTEVKYFKLEQESSFERTYGWAWLLKLAEELHTWDSPLARKLEVNLQPLTNLVVERFETFLPKLHYPIRVGTHVNTAFGMSFALDYANTVANSELKTVIVNRAKDYFLNDENGPLSWEPNGTDFLSPCFEEVDIMRKALSKEEFAKWLKQFLPQLSNPAFTLQLGVVSDRKDGHLVHLDGLNFSRAWCLYGIAHTLPEYQHLLPIADKHIQYSLPNVIGDSYEGSHWLGTFAIYALNASK</sequence>
<name>A0A434AGF3_9BACT</name>
<organism evidence="2 3">
    <name type="scientific">Ancylomarina longa</name>
    <dbReference type="NCBI Taxonomy" id="2487017"/>
    <lineage>
        <taxon>Bacteria</taxon>
        <taxon>Pseudomonadati</taxon>
        <taxon>Bacteroidota</taxon>
        <taxon>Bacteroidia</taxon>
        <taxon>Marinilabiliales</taxon>
        <taxon>Marinifilaceae</taxon>
        <taxon>Ancylomarina</taxon>
    </lineage>
</organism>
<dbReference type="Pfam" id="PF11199">
    <property type="entry name" value="DUF2891"/>
    <property type="match status" value="1"/>
</dbReference>
<dbReference type="AlphaFoldDB" id="A0A434AGF3"/>
<dbReference type="Proteomes" id="UP000282985">
    <property type="component" value="Unassembled WGS sequence"/>
</dbReference>
<evidence type="ECO:0000256" key="1">
    <source>
        <dbReference type="SAM" id="SignalP"/>
    </source>
</evidence>
<comment type="caution">
    <text evidence="2">The sequence shown here is derived from an EMBL/GenBank/DDBJ whole genome shotgun (WGS) entry which is preliminary data.</text>
</comment>
<keyword evidence="1" id="KW-0732">Signal</keyword>
<reference evidence="2 3" key="1">
    <citation type="submission" date="2018-11" db="EMBL/GenBank/DDBJ databases">
        <title>Parancylomarina longa gen. nov., sp. nov., isolated from sediments of southern Okinawa.</title>
        <authorList>
            <person name="Fu T."/>
        </authorList>
    </citation>
    <scope>NUCLEOTIDE SEQUENCE [LARGE SCALE GENOMIC DNA]</scope>
    <source>
        <strain evidence="2 3">T3-2 S1-C</strain>
    </source>
</reference>
<dbReference type="RefSeq" id="WP_127344475.1">
    <property type="nucleotide sequence ID" value="NZ_RJJX01000021.1"/>
</dbReference>